<keyword evidence="12" id="KW-1208">Phospholipid metabolism</keyword>
<keyword evidence="10" id="KW-0443">Lipid metabolism</keyword>
<dbReference type="RefSeq" id="WP_089758827.1">
    <property type="nucleotide sequence ID" value="NZ_FNGO01000005.1"/>
</dbReference>
<keyword evidence="3" id="KW-0444">Lipid biosynthesis</keyword>
<dbReference type="GO" id="GO:0046872">
    <property type="term" value="F:metal ion binding"/>
    <property type="evidence" value="ECO:0007669"/>
    <property type="project" value="UniProtKB-KW"/>
</dbReference>
<evidence type="ECO:0000256" key="5">
    <source>
        <dbReference type="ARBA" id="ARBA00022723"/>
    </source>
</evidence>
<dbReference type="Pfam" id="PF19279">
    <property type="entry name" value="YegS_C"/>
    <property type="match status" value="1"/>
</dbReference>
<evidence type="ECO:0000256" key="3">
    <source>
        <dbReference type="ARBA" id="ARBA00022516"/>
    </source>
</evidence>
<dbReference type="GO" id="GO:0008654">
    <property type="term" value="P:phospholipid biosynthetic process"/>
    <property type="evidence" value="ECO:0007669"/>
    <property type="project" value="UniProtKB-KW"/>
</dbReference>
<proteinExistence type="inferred from homology"/>
<accession>A0A1G9KLU5</accession>
<gene>
    <name evidence="14" type="ORF">SAMN04488692_10555</name>
</gene>
<comment type="similarity">
    <text evidence="2">Belongs to the diacylglycerol/lipid kinase family.</text>
</comment>
<dbReference type="GO" id="GO:0005524">
    <property type="term" value="F:ATP binding"/>
    <property type="evidence" value="ECO:0007669"/>
    <property type="project" value="UniProtKB-KW"/>
</dbReference>
<sequence length="306" mass="34540">MEKRIFLAYNSRSGDAGFKDRLHRFVEVFQQNFLLEINDIVGINLENRLKHLKSDNDTFIAAAGGDGTLNSLVNAMMLNGLNNPVMLIPVGTSNDFATRLNMPENFLALNNLIHERENINLIDIGKINDGYFINVCACGFLTSVPYETPEDLKNLVGKAAYYLKGVQKLTELKPIPLEVKTPDQSIKEEFCLFLILNSGRAGGFSDITPDSLLDDGQFEFLGIKYTGVYEMFTALVEVFVNKNWNSDENIVYFRAEEMKIQSYNTEKTFMTDIDGEKGPELPLNIEVQKQALPFVFDPKNKPIQGR</sequence>
<dbReference type="PANTHER" id="PTHR12358:SF106">
    <property type="entry name" value="LIPID KINASE YEGS"/>
    <property type="match status" value="1"/>
</dbReference>
<keyword evidence="11" id="KW-0594">Phospholipid biosynthesis</keyword>
<dbReference type="STRING" id="321763.SAMN04488692_10555"/>
<dbReference type="SUPFAM" id="SSF111331">
    <property type="entry name" value="NAD kinase/diacylglycerol kinase-like"/>
    <property type="match status" value="1"/>
</dbReference>
<evidence type="ECO:0000256" key="9">
    <source>
        <dbReference type="ARBA" id="ARBA00022842"/>
    </source>
</evidence>
<evidence type="ECO:0000256" key="2">
    <source>
        <dbReference type="ARBA" id="ARBA00005983"/>
    </source>
</evidence>
<evidence type="ECO:0000256" key="1">
    <source>
        <dbReference type="ARBA" id="ARBA00001946"/>
    </source>
</evidence>
<keyword evidence="4" id="KW-0808">Transferase</keyword>
<dbReference type="InterPro" id="IPR045540">
    <property type="entry name" value="YegS/DAGK_C"/>
</dbReference>
<dbReference type="Proteomes" id="UP000199476">
    <property type="component" value="Unassembled WGS sequence"/>
</dbReference>
<keyword evidence="6" id="KW-0547">Nucleotide-binding</keyword>
<dbReference type="Pfam" id="PF00781">
    <property type="entry name" value="DAGK_cat"/>
    <property type="match status" value="1"/>
</dbReference>
<dbReference type="PROSITE" id="PS50146">
    <property type="entry name" value="DAGK"/>
    <property type="match status" value="1"/>
</dbReference>
<keyword evidence="15" id="KW-1185">Reference proteome</keyword>
<dbReference type="GO" id="GO:0004143">
    <property type="term" value="F:ATP-dependent diacylglycerol kinase activity"/>
    <property type="evidence" value="ECO:0007669"/>
    <property type="project" value="TreeGrafter"/>
</dbReference>
<evidence type="ECO:0000256" key="11">
    <source>
        <dbReference type="ARBA" id="ARBA00023209"/>
    </source>
</evidence>
<dbReference type="InterPro" id="IPR017438">
    <property type="entry name" value="ATP-NAD_kinase_N"/>
</dbReference>
<dbReference type="Gene3D" id="2.60.200.40">
    <property type="match status" value="1"/>
</dbReference>
<evidence type="ECO:0000256" key="7">
    <source>
        <dbReference type="ARBA" id="ARBA00022777"/>
    </source>
</evidence>
<dbReference type="GO" id="GO:0005886">
    <property type="term" value="C:plasma membrane"/>
    <property type="evidence" value="ECO:0007669"/>
    <property type="project" value="TreeGrafter"/>
</dbReference>
<dbReference type="SMART" id="SM00046">
    <property type="entry name" value="DAGKc"/>
    <property type="match status" value="1"/>
</dbReference>
<dbReference type="Gene3D" id="3.40.50.10330">
    <property type="entry name" value="Probable inorganic polyphosphate/atp-NAD kinase, domain 1"/>
    <property type="match status" value="1"/>
</dbReference>
<organism evidence="14 15">
    <name type="scientific">Halarsenatibacter silvermanii</name>
    <dbReference type="NCBI Taxonomy" id="321763"/>
    <lineage>
        <taxon>Bacteria</taxon>
        <taxon>Bacillati</taxon>
        <taxon>Bacillota</taxon>
        <taxon>Clostridia</taxon>
        <taxon>Halanaerobiales</taxon>
        <taxon>Halarsenatibacteraceae</taxon>
        <taxon>Halarsenatibacter</taxon>
    </lineage>
</organism>
<dbReference type="InterPro" id="IPR050187">
    <property type="entry name" value="Lipid_Phosphate_FormReg"/>
</dbReference>
<keyword evidence="9" id="KW-0460">Magnesium</keyword>
<evidence type="ECO:0000313" key="14">
    <source>
        <dbReference type="EMBL" id="SDL50701.1"/>
    </source>
</evidence>
<evidence type="ECO:0000256" key="10">
    <source>
        <dbReference type="ARBA" id="ARBA00023098"/>
    </source>
</evidence>
<evidence type="ECO:0000259" key="13">
    <source>
        <dbReference type="PROSITE" id="PS50146"/>
    </source>
</evidence>
<comment type="cofactor">
    <cofactor evidence="1">
        <name>Mg(2+)</name>
        <dbReference type="ChEBI" id="CHEBI:18420"/>
    </cofactor>
</comment>
<dbReference type="InterPro" id="IPR016064">
    <property type="entry name" value="NAD/diacylglycerol_kinase_sf"/>
</dbReference>
<evidence type="ECO:0000256" key="8">
    <source>
        <dbReference type="ARBA" id="ARBA00022840"/>
    </source>
</evidence>
<dbReference type="InterPro" id="IPR005218">
    <property type="entry name" value="Diacylglycerol/lipid_kinase"/>
</dbReference>
<dbReference type="OrthoDB" id="142078at2"/>
<dbReference type="PANTHER" id="PTHR12358">
    <property type="entry name" value="SPHINGOSINE KINASE"/>
    <property type="match status" value="1"/>
</dbReference>
<evidence type="ECO:0000256" key="6">
    <source>
        <dbReference type="ARBA" id="ARBA00022741"/>
    </source>
</evidence>
<name>A0A1G9KLU5_9FIRM</name>
<feature type="domain" description="DAGKc" evidence="13">
    <location>
        <begin position="1"/>
        <end position="131"/>
    </location>
</feature>
<keyword evidence="8" id="KW-0067">ATP-binding</keyword>
<evidence type="ECO:0000313" key="15">
    <source>
        <dbReference type="Proteomes" id="UP000199476"/>
    </source>
</evidence>
<dbReference type="InterPro" id="IPR001206">
    <property type="entry name" value="Diacylglycerol_kinase_cat_dom"/>
</dbReference>
<dbReference type="NCBIfam" id="TIGR00147">
    <property type="entry name" value="YegS/Rv2252/BmrU family lipid kinase"/>
    <property type="match status" value="1"/>
</dbReference>
<protein>
    <submittedName>
        <fullName evidence="14">Diacylglycerol kinase catalytic domain-containing protein</fullName>
    </submittedName>
</protein>
<evidence type="ECO:0000256" key="12">
    <source>
        <dbReference type="ARBA" id="ARBA00023264"/>
    </source>
</evidence>
<keyword evidence="7 14" id="KW-0418">Kinase</keyword>
<reference evidence="14 15" key="1">
    <citation type="submission" date="2016-10" db="EMBL/GenBank/DDBJ databases">
        <authorList>
            <person name="de Groot N.N."/>
        </authorList>
    </citation>
    <scope>NUCLEOTIDE SEQUENCE [LARGE SCALE GENOMIC DNA]</scope>
    <source>
        <strain evidence="14 15">SLAS-1</strain>
    </source>
</reference>
<keyword evidence="5" id="KW-0479">Metal-binding</keyword>
<evidence type="ECO:0000256" key="4">
    <source>
        <dbReference type="ARBA" id="ARBA00022679"/>
    </source>
</evidence>
<dbReference type="AlphaFoldDB" id="A0A1G9KLU5"/>
<dbReference type="EMBL" id="FNGO01000005">
    <property type="protein sequence ID" value="SDL50701.1"/>
    <property type="molecule type" value="Genomic_DNA"/>
</dbReference>